<feature type="chain" id="PRO_5047300662" evidence="1">
    <location>
        <begin position="24"/>
        <end position="97"/>
    </location>
</feature>
<evidence type="ECO:0000256" key="1">
    <source>
        <dbReference type="SAM" id="SignalP"/>
    </source>
</evidence>
<protein>
    <submittedName>
        <fullName evidence="2">Uncharacterized protein</fullName>
    </submittedName>
</protein>
<comment type="caution">
    <text evidence="2">The sequence shown here is derived from an EMBL/GenBank/DDBJ whole genome shotgun (WGS) entry which is preliminary data.</text>
</comment>
<gene>
    <name evidence="2" type="ORF">WMO20_09790</name>
</gene>
<dbReference type="EMBL" id="JBBMEN010000014">
    <property type="protein sequence ID" value="MEQ2386213.1"/>
    <property type="molecule type" value="Genomic_DNA"/>
</dbReference>
<dbReference type="Proteomes" id="UP001465119">
    <property type="component" value="Unassembled WGS sequence"/>
</dbReference>
<evidence type="ECO:0000313" key="3">
    <source>
        <dbReference type="Proteomes" id="UP001465119"/>
    </source>
</evidence>
<reference evidence="2 3" key="1">
    <citation type="submission" date="2024-03" db="EMBL/GenBank/DDBJ databases">
        <title>Human intestinal bacterial collection.</title>
        <authorList>
            <person name="Pauvert C."/>
            <person name="Hitch T.C.A."/>
            <person name="Clavel T."/>
        </authorList>
    </citation>
    <scope>NUCLEOTIDE SEQUENCE [LARGE SCALE GENOMIC DNA]</scope>
    <source>
        <strain evidence="2 3">CLA-AA-H281</strain>
    </source>
</reference>
<keyword evidence="1" id="KW-0732">Signal</keyword>
<name>A0ABV1C605_9FIRM</name>
<dbReference type="RefSeq" id="WP_349186724.1">
    <property type="nucleotide sequence ID" value="NZ_JBBMEN010000014.1"/>
</dbReference>
<feature type="signal peptide" evidence="1">
    <location>
        <begin position="1"/>
        <end position="23"/>
    </location>
</feature>
<keyword evidence="3" id="KW-1185">Reference proteome</keyword>
<evidence type="ECO:0000313" key="2">
    <source>
        <dbReference type="EMBL" id="MEQ2386213.1"/>
    </source>
</evidence>
<organism evidence="2 3">
    <name type="scientific">Faecalibacterium intestinale</name>
    <dbReference type="NCBI Taxonomy" id="3133155"/>
    <lineage>
        <taxon>Bacteria</taxon>
        <taxon>Bacillati</taxon>
        <taxon>Bacillota</taxon>
        <taxon>Clostridia</taxon>
        <taxon>Eubacteriales</taxon>
        <taxon>Oscillospiraceae</taxon>
        <taxon>Faecalibacterium</taxon>
    </lineage>
</organism>
<sequence>MKRLISFVLTLSVCVAMSFATFATSPAVVDPLSNTLLGDDSASLLAVCPHAWKASAVGSEFFKWDEEDKSIHRYQTFMYVCLRCGTYYYYDVDLGRA</sequence>
<accession>A0ABV1C605</accession>
<proteinExistence type="predicted"/>